<evidence type="ECO:0000313" key="2">
    <source>
        <dbReference type="EMBL" id="VDC70866.1"/>
    </source>
</evidence>
<dbReference type="AlphaFoldDB" id="A0A3P5YSZ0"/>
<dbReference type="Gramene" id="A05p17260.2_BraZ1">
    <property type="protein sequence ID" value="A05p17260.2_BraZ1.CDS"/>
    <property type="gene ID" value="A05g17260.2_BraZ1"/>
</dbReference>
<protein>
    <submittedName>
        <fullName evidence="1">Uncharacterized protein</fullName>
    </submittedName>
</protein>
<organism evidence="2">
    <name type="scientific">Brassica campestris</name>
    <name type="common">Field mustard</name>
    <dbReference type="NCBI Taxonomy" id="3711"/>
    <lineage>
        <taxon>Eukaryota</taxon>
        <taxon>Viridiplantae</taxon>
        <taxon>Streptophyta</taxon>
        <taxon>Embryophyta</taxon>
        <taxon>Tracheophyta</taxon>
        <taxon>Spermatophyta</taxon>
        <taxon>Magnoliopsida</taxon>
        <taxon>eudicotyledons</taxon>
        <taxon>Gunneridae</taxon>
        <taxon>Pentapetalae</taxon>
        <taxon>rosids</taxon>
        <taxon>malvids</taxon>
        <taxon>Brassicales</taxon>
        <taxon>Brassicaceae</taxon>
        <taxon>Brassiceae</taxon>
        <taxon>Brassica</taxon>
    </lineage>
</organism>
<accession>A0A3P5YSZ0</accession>
<sequence>NLPRLWQQYGYTHLHFGVVRIGLTLYARKELPFIARNRLNRLLIKVISTSLHRNGSNDIKCRNDLNLLKTLKVQLRLIGAPMQEKSVVATLYHKIVYRIQDHTLDLITMLLPQSR</sequence>
<dbReference type="EMBL" id="LS974621">
    <property type="protein sequence ID" value="CAG7875205.1"/>
    <property type="molecule type" value="Genomic_DNA"/>
</dbReference>
<feature type="non-terminal residue" evidence="2">
    <location>
        <position position="1"/>
    </location>
</feature>
<dbReference type="PANTHER" id="PTHR48435">
    <property type="entry name" value="POLYPROTEIN"/>
    <property type="match status" value="1"/>
</dbReference>
<gene>
    <name evidence="2" type="ORF">BRAA05T20580Z</name>
    <name evidence="1" type="ORF">BRAPAZ1V2_A05P17260.2</name>
</gene>
<dbReference type="Proteomes" id="UP000694005">
    <property type="component" value="Chromosome A05"/>
</dbReference>
<dbReference type="EMBL" id="LR031570">
    <property type="protein sequence ID" value="VDC70866.1"/>
    <property type="molecule type" value="Genomic_DNA"/>
</dbReference>
<reference evidence="2" key="1">
    <citation type="submission" date="2018-11" db="EMBL/GenBank/DDBJ databases">
        <authorList>
            <consortium name="Genoscope - CEA"/>
            <person name="William W."/>
        </authorList>
    </citation>
    <scope>NUCLEOTIDE SEQUENCE</scope>
</reference>
<evidence type="ECO:0000313" key="1">
    <source>
        <dbReference type="EMBL" id="CAG7875205.1"/>
    </source>
</evidence>
<proteinExistence type="predicted"/>
<dbReference type="InterPro" id="IPR053098">
    <property type="entry name" value="Petuviruses_polyprotein"/>
</dbReference>
<dbReference type="PANTHER" id="PTHR48435:SF1">
    <property type="entry name" value="POLYPROTEIN"/>
    <property type="match status" value="1"/>
</dbReference>
<name>A0A3P5YSZ0_BRACM</name>